<keyword evidence="2" id="KW-1185">Reference proteome</keyword>
<name>A0ACC2J0D5_9PEZI</name>
<organism evidence="1 2">
    <name type="scientific">Lasiodiplodia mahajangana</name>
    <dbReference type="NCBI Taxonomy" id="1108764"/>
    <lineage>
        <taxon>Eukaryota</taxon>
        <taxon>Fungi</taxon>
        <taxon>Dikarya</taxon>
        <taxon>Ascomycota</taxon>
        <taxon>Pezizomycotina</taxon>
        <taxon>Dothideomycetes</taxon>
        <taxon>Dothideomycetes incertae sedis</taxon>
        <taxon>Botryosphaeriales</taxon>
        <taxon>Botryosphaeriaceae</taxon>
        <taxon>Lasiodiplodia</taxon>
    </lineage>
</organism>
<evidence type="ECO:0000313" key="2">
    <source>
        <dbReference type="Proteomes" id="UP001153332"/>
    </source>
</evidence>
<comment type="caution">
    <text evidence="1">The sequence shown here is derived from an EMBL/GenBank/DDBJ whole genome shotgun (WGS) entry which is preliminary data.</text>
</comment>
<reference evidence="1" key="1">
    <citation type="submission" date="2022-12" db="EMBL/GenBank/DDBJ databases">
        <title>Genome Sequence of Lasiodiplodia mahajangana.</title>
        <authorList>
            <person name="Buettner E."/>
        </authorList>
    </citation>
    <scope>NUCLEOTIDE SEQUENCE</scope>
    <source>
        <strain evidence="1">VT137</strain>
    </source>
</reference>
<sequence>MTTSDTSIRLNGHSTTVGAVKKSNGTVAAKVKQNDSLQIWKTLVQCLPPRTGDCDFWWMLTGRHLAVMLEEAGASVGQQYIALTFHYNWVVPLMGPKPGVDGVIPGRWKSLIQADGTPMEYSWKWNTAQDSPTVRYAVEPIGEHAGTELDPLNQQATRKVLHQLSQAFPETNLEWTNHLYSTLFEHDNTKLVREGASGVKLSTNTGIGVDFGANGMAFKAYFHGQKLNQPGHSRGSGRTLGFLELKPARSTPEALQSGRRLRVARKVAVEAIYEHPAHELRLREGRRNSGRSLLGRSGREAAARRP</sequence>
<dbReference type="EMBL" id="JAPUUL010003968">
    <property type="protein sequence ID" value="KAJ8120863.1"/>
    <property type="molecule type" value="Genomic_DNA"/>
</dbReference>
<evidence type="ECO:0000313" key="1">
    <source>
        <dbReference type="EMBL" id="KAJ8120863.1"/>
    </source>
</evidence>
<proteinExistence type="predicted"/>
<dbReference type="Proteomes" id="UP001153332">
    <property type="component" value="Unassembled WGS sequence"/>
</dbReference>
<protein>
    <submittedName>
        <fullName evidence="1">Uncharacterized protein</fullName>
    </submittedName>
</protein>
<gene>
    <name evidence="1" type="ORF">O1611_g10255</name>
</gene>
<accession>A0ACC2J0D5</accession>